<keyword evidence="5" id="KW-0809">Transit peptide</keyword>
<name>A0AA91T1D4_CLALS</name>
<dbReference type="PANTHER" id="PTHR12428">
    <property type="entry name" value="OXA1"/>
    <property type="match status" value="1"/>
</dbReference>
<evidence type="ECO:0000256" key="7">
    <source>
        <dbReference type="ARBA" id="ARBA00023128"/>
    </source>
</evidence>
<protein>
    <submittedName>
        <fullName evidence="13">Membrane insertase</fullName>
    </submittedName>
</protein>
<dbReference type="NCBIfam" id="TIGR03592">
    <property type="entry name" value="yidC_oxa1_cterm"/>
    <property type="match status" value="1"/>
</dbReference>
<dbReference type="InterPro" id="IPR028055">
    <property type="entry name" value="YidC/Oxa/ALB_C"/>
</dbReference>
<feature type="transmembrane region" description="Helical" evidence="11">
    <location>
        <begin position="245"/>
        <end position="267"/>
    </location>
</feature>
<evidence type="ECO:0000313" key="13">
    <source>
        <dbReference type="EMBL" id="OVF07936.1"/>
    </source>
</evidence>
<evidence type="ECO:0000313" key="14">
    <source>
        <dbReference type="Proteomes" id="UP000195602"/>
    </source>
</evidence>
<feature type="domain" description="Membrane insertase YidC/Oxa/ALB C-terminal" evidence="12">
    <location>
        <begin position="92"/>
        <end position="280"/>
    </location>
</feature>
<dbReference type="OMA" id="FPMAIFM"/>
<dbReference type="GO" id="GO:0032979">
    <property type="term" value="P:protein insertion into mitochondrial inner membrane from matrix"/>
    <property type="evidence" value="ECO:0007669"/>
    <property type="project" value="TreeGrafter"/>
</dbReference>
<evidence type="ECO:0000256" key="4">
    <source>
        <dbReference type="ARBA" id="ARBA00022792"/>
    </source>
</evidence>
<keyword evidence="4" id="KW-0999">Mitochondrion inner membrane</keyword>
<dbReference type="KEGG" id="clus:A9F13_10g00638"/>
<dbReference type="PANTHER" id="PTHR12428:SF66">
    <property type="entry name" value="MITOCHONDRIAL INNER MEMBRANE PROTEIN OXA1L"/>
    <property type="match status" value="1"/>
</dbReference>
<proteinExistence type="inferred from homology"/>
<feature type="coiled-coil region" evidence="10">
    <location>
        <begin position="321"/>
        <end position="348"/>
    </location>
</feature>
<organism evidence="13 14">
    <name type="scientific">Clavispora lusitaniae</name>
    <name type="common">Candida lusitaniae</name>
    <dbReference type="NCBI Taxonomy" id="36911"/>
    <lineage>
        <taxon>Eukaryota</taxon>
        <taxon>Fungi</taxon>
        <taxon>Dikarya</taxon>
        <taxon>Ascomycota</taxon>
        <taxon>Saccharomycotina</taxon>
        <taxon>Pichiomycetes</taxon>
        <taxon>Metschnikowiaceae</taxon>
        <taxon>Clavispora</taxon>
    </lineage>
</organism>
<dbReference type="AlphaFoldDB" id="A0AA91T1D4"/>
<evidence type="ECO:0000256" key="5">
    <source>
        <dbReference type="ARBA" id="ARBA00022946"/>
    </source>
</evidence>
<evidence type="ECO:0000256" key="1">
    <source>
        <dbReference type="ARBA" id="ARBA00004448"/>
    </source>
</evidence>
<evidence type="ECO:0000256" key="6">
    <source>
        <dbReference type="ARBA" id="ARBA00022989"/>
    </source>
</evidence>
<keyword evidence="3 9" id="KW-0812">Transmembrane</keyword>
<keyword evidence="10" id="KW-0175">Coiled coil</keyword>
<evidence type="ECO:0000256" key="10">
    <source>
        <dbReference type="SAM" id="Coils"/>
    </source>
</evidence>
<dbReference type="InterPro" id="IPR001708">
    <property type="entry name" value="YidC/ALB3/OXA1/COX18"/>
</dbReference>
<gene>
    <name evidence="13" type="ORF">A9F13_10g00638</name>
</gene>
<feature type="transmembrane region" description="Helical" evidence="11">
    <location>
        <begin position="90"/>
        <end position="112"/>
    </location>
</feature>
<sequence>MLKLGARSSRLRPLRAFSPFVRFNSTSEAQNSVVSEIKTSLPSFENTSLPETLMTSDQIGYLQSIGLADGYGPTALIERMLEYTHVYSGLPWWGTIIAGTFIARAFMFPLYVKSSANMAKMARVKPELDQLMNDIKTGDNEDRMLAMRKRTKLYKENGIKTAHSLLPMAQLPLAYGFFQATRKMAAYPVEGFSTQGAYWFQDLTQVDPYLGLQILTALVVTGMMRSGGETGAQAMNPMMKKVMTWLPFASILITQSMSSAVVLYFAANSVFSFFQSLVLKNKYFRKFAGIPPIVKPVVVPGAKAPPATLGEWWNDFNSRMKQQSHTKMAKTNKQLEAIEKRRDAANEGFIKRH</sequence>
<evidence type="ECO:0000256" key="8">
    <source>
        <dbReference type="ARBA" id="ARBA00023136"/>
    </source>
</evidence>
<dbReference type="GO" id="GO:0005743">
    <property type="term" value="C:mitochondrial inner membrane"/>
    <property type="evidence" value="ECO:0007669"/>
    <property type="project" value="UniProtKB-SubCell"/>
</dbReference>
<reference evidence="13 14" key="1">
    <citation type="submission" date="2017-04" db="EMBL/GenBank/DDBJ databases">
        <title>Draft genome of the yeast Clavispora lusitaniae type strain CBS 6936.</title>
        <authorList>
            <person name="Durrens P."/>
            <person name="Klopp C."/>
            <person name="Biteau N."/>
            <person name="Fitton-Ouhabi V."/>
            <person name="Dementhon K."/>
            <person name="Accoceberry I."/>
            <person name="Sherman D.J."/>
            <person name="Noel T."/>
        </authorList>
    </citation>
    <scope>NUCLEOTIDE SEQUENCE [LARGE SCALE GENOMIC DNA]</scope>
    <source>
        <strain evidence="13 14">CBS 6936</strain>
    </source>
</reference>
<comment type="subcellular location">
    <subcellularLocation>
        <location evidence="9">Membrane</location>
        <topology evidence="9">Multi-pass membrane protein</topology>
    </subcellularLocation>
    <subcellularLocation>
        <location evidence="1">Mitochondrion inner membrane</location>
        <topology evidence="1">Multi-pass membrane protein</topology>
    </subcellularLocation>
</comment>
<evidence type="ECO:0000256" key="3">
    <source>
        <dbReference type="ARBA" id="ARBA00022692"/>
    </source>
</evidence>
<evidence type="ECO:0000256" key="9">
    <source>
        <dbReference type="RuleBase" id="RU003945"/>
    </source>
</evidence>
<dbReference type="GO" id="GO:0032977">
    <property type="term" value="F:membrane insertase activity"/>
    <property type="evidence" value="ECO:0007669"/>
    <property type="project" value="InterPro"/>
</dbReference>
<dbReference type="EMBL" id="LYUB02000010">
    <property type="protein sequence ID" value="OVF07936.1"/>
    <property type="molecule type" value="Genomic_DNA"/>
</dbReference>
<evidence type="ECO:0000256" key="11">
    <source>
        <dbReference type="SAM" id="Phobius"/>
    </source>
</evidence>
<dbReference type="CDD" id="cd20069">
    <property type="entry name" value="5TM_Oxa1-like"/>
    <property type="match status" value="1"/>
</dbReference>
<dbReference type="Pfam" id="PF02096">
    <property type="entry name" value="60KD_IMP"/>
    <property type="match status" value="1"/>
</dbReference>
<comment type="similarity">
    <text evidence="2 9">Belongs to the OXA1/ALB3/YidC family.</text>
</comment>
<keyword evidence="6 11" id="KW-1133">Transmembrane helix</keyword>
<evidence type="ECO:0000259" key="12">
    <source>
        <dbReference type="Pfam" id="PF02096"/>
    </source>
</evidence>
<evidence type="ECO:0000256" key="2">
    <source>
        <dbReference type="ARBA" id="ARBA00009877"/>
    </source>
</evidence>
<comment type="caution">
    <text evidence="13">The sequence shown here is derived from an EMBL/GenBank/DDBJ whole genome shotgun (WGS) entry which is preliminary data.</text>
</comment>
<accession>A0AA91T1D4</accession>
<keyword evidence="8 11" id="KW-0472">Membrane</keyword>
<keyword evidence="7" id="KW-0496">Mitochondrion</keyword>
<dbReference type="Proteomes" id="UP000195602">
    <property type="component" value="Unassembled WGS sequence"/>
</dbReference>